<accession>A0A820RJR1</accession>
<feature type="non-terminal residue" evidence="2">
    <location>
        <position position="107"/>
    </location>
</feature>
<dbReference type="Gene3D" id="3.40.50.2300">
    <property type="match status" value="1"/>
</dbReference>
<dbReference type="EMBL" id="CAJOAZ010031353">
    <property type="protein sequence ID" value="CAF4439567.1"/>
    <property type="molecule type" value="Genomic_DNA"/>
</dbReference>
<protein>
    <recommendedName>
        <fullName evidence="4">Vomeronasal type 2 receptor</fullName>
    </recommendedName>
</protein>
<comment type="caution">
    <text evidence="2">The sequence shown here is derived from an EMBL/GenBank/DDBJ whole genome shotgun (WGS) entry which is preliminary data.</text>
</comment>
<organism evidence="2 3">
    <name type="scientific">Adineta steineri</name>
    <dbReference type="NCBI Taxonomy" id="433720"/>
    <lineage>
        <taxon>Eukaryota</taxon>
        <taxon>Metazoa</taxon>
        <taxon>Spiralia</taxon>
        <taxon>Gnathifera</taxon>
        <taxon>Rotifera</taxon>
        <taxon>Eurotatoria</taxon>
        <taxon>Bdelloidea</taxon>
        <taxon>Adinetida</taxon>
        <taxon>Adinetidae</taxon>
        <taxon>Adineta</taxon>
    </lineage>
</organism>
<reference evidence="2" key="1">
    <citation type="submission" date="2021-02" db="EMBL/GenBank/DDBJ databases">
        <authorList>
            <person name="Nowell W R."/>
        </authorList>
    </citation>
    <scope>NUCLEOTIDE SEQUENCE</scope>
</reference>
<dbReference type="PANTHER" id="PTHR24060">
    <property type="entry name" value="METABOTROPIC GLUTAMATE RECEPTOR"/>
    <property type="match status" value="1"/>
</dbReference>
<feature type="non-terminal residue" evidence="2">
    <location>
        <position position="1"/>
    </location>
</feature>
<evidence type="ECO:0000313" key="2">
    <source>
        <dbReference type="EMBL" id="CAF4439567.1"/>
    </source>
</evidence>
<proteinExistence type="predicted"/>
<dbReference type="InterPro" id="IPR028082">
    <property type="entry name" value="Peripla_BP_I"/>
</dbReference>
<evidence type="ECO:0000313" key="3">
    <source>
        <dbReference type="Proteomes" id="UP000663844"/>
    </source>
</evidence>
<keyword evidence="1" id="KW-0325">Glycoprotein</keyword>
<dbReference type="InterPro" id="IPR050726">
    <property type="entry name" value="mGluR"/>
</dbReference>
<evidence type="ECO:0000256" key="1">
    <source>
        <dbReference type="ARBA" id="ARBA00023180"/>
    </source>
</evidence>
<dbReference type="SUPFAM" id="SSF53822">
    <property type="entry name" value="Periplasmic binding protein-like I"/>
    <property type="match status" value="1"/>
</dbReference>
<dbReference type="AlphaFoldDB" id="A0A820RJR1"/>
<evidence type="ECO:0008006" key="4">
    <source>
        <dbReference type="Google" id="ProtNLM"/>
    </source>
</evidence>
<name>A0A820RJR1_9BILA</name>
<dbReference type="Proteomes" id="UP000663844">
    <property type="component" value="Unassembled WGS sequence"/>
</dbReference>
<gene>
    <name evidence="2" type="ORF">OXD698_LOCUS53730</name>
</gene>
<sequence length="107" mass="12664">AINAITIAPKLYLIPEFDDYFTNLTPSKNTRNPWFKEYWEETYKCKFIETPDTIFNRNFTRTCTDFDHINTTLSVSYFQEGYVHYVVDAVFTLVTAIQRLIEEKCLA</sequence>